<accession>A0AAJ2SEX0</accession>
<dbReference type="Proteomes" id="UP001270053">
    <property type="component" value="Unassembled WGS sequence"/>
</dbReference>
<evidence type="ECO:0000313" key="5">
    <source>
        <dbReference type="Proteomes" id="UP001278738"/>
    </source>
</evidence>
<dbReference type="InterPro" id="IPR025921">
    <property type="entry name" value="HmuY"/>
</dbReference>
<gene>
    <name evidence="2" type="ORF">SGQ18_08980</name>
    <name evidence="3" type="ORF">SGQ44_08510</name>
</gene>
<reference evidence="3 5" key="1">
    <citation type="submission" date="2023-11" db="EMBL/GenBank/DDBJ databases">
        <title>Unpublished Manusciprt.</title>
        <authorList>
            <person name="Saticioglu I.B."/>
            <person name="Ay H."/>
            <person name="Ajmi N."/>
            <person name="Altun S."/>
            <person name="Duman M."/>
        </authorList>
    </citation>
    <scope>NUCLEOTIDE SEQUENCE</scope>
    <source>
        <strain evidence="2 5">Fl-33</strain>
        <strain evidence="3">Fl-77</strain>
    </source>
</reference>
<dbReference type="AlphaFoldDB" id="A0AAJ2SEX0"/>
<sequence>MKKSFLILSFALLSLASCSSDDEASVEIPSVGAVLQPSVGGPNQPNQVYLDLSSEESKSVNRTAWDFGFSTGADFRVVINGSLKMAVKKLETTDITLTQQIDNTVNVGSDTAASKGYVDNPTGVLAGAGAGVGTAIAEISANDADNKVYLVNLGFGIGTTKPAVGSAAVDGDARGWKKVRILRNGTGYKIQYADLASATFTEKTISKDADFNFTFFSLGTGNTVSIEPQKAKWDINFTTFTNYTPYNGQDVTYGYSDFITTNSKGGTLAYQVVVTDAVTYANFTKASVVEANFTVSATDQRVIGANWRIGGGPTTLPSVRTDRFYVVKDASGNYYKVKFLAMTNQAGERGHAAFEYAILL</sequence>
<protein>
    <submittedName>
        <fullName evidence="3">HmuY family protein</fullName>
    </submittedName>
</protein>
<evidence type="ECO:0000313" key="4">
    <source>
        <dbReference type="Proteomes" id="UP001270053"/>
    </source>
</evidence>
<dbReference type="EMBL" id="JAWXVG010000003">
    <property type="protein sequence ID" value="MDX6182292.1"/>
    <property type="molecule type" value="Genomic_DNA"/>
</dbReference>
<proteinExistence type="predicted"/>
<feature type="signal peptide" evidence="1">
    <location>
        <begin position="1"/>
        <end position="24"/>
    </location>
</feature>
<keyword evidence="1" id="KW-0732">Signal</keyword>
<evidence type="ECO:0000256" key="1">
    <source>
        <dbReference type="SAM" id="SignalP"/>
    </source>
</evidence>
<dbReference type="PROSITE" id="PS51257">
    <property type="entry name" value="PROKAR_LIPOPROTEIN"/>
    <property type="match status" value="1"/>
</dbReference>
<dbReference type="RefSeq" id="WP_229975002.1">
    <property type="nucleotide sequence ID" value="NZ_CP087133.1"/>
</dbReference>
<comment type="caution">
    <text evidence="3">The sequence shown here is derived from an EMBL/GenBank/DDBJ whole genome shotgun (WGS) entry which is preliminary data.</text>
</comment>
<evidence type="ECO:0000313" key="3">
    <source>
        <dbReference type="EMBL" id="MDX6185795.1"/>
    </source>
</evidence>
<organism evidence="3 4">
    <name type="scientific">Flavobacterium flavipigmentatum</name>
    <dbReference type="NCBI Taxonomy" id="2893884"/>
    <lineage>
        <taxon>Bacteria</taxon>
        <taxon>Pseudomonadati</taxon>
        <taxon>Bacteroidota</taxon>
        <taxon>Flavobacteriia</taxon>
        <taxon>Flavobacteriales</taxon>
        <taxon>Flavobacteriaceae</taxon>
        <taxon>Flavobacterium</taxon>
    </lineage>
</organism>
<keyword evidence="5" id="KW-1185">Reference proteome</keyword>
<dbReference type="Proteomes" id="UP001278738">
    <property type="component" value="Unassembled WGS sequence"/>
</dbReference>
<name>A0AAJ2SEX0_9FLAO</name>
<dbReference type="EMBL" id="JAWXVH010000003">
    <property type="protein sequence ID" value="MDX6185795.1"/>
    <property type="molecule type" value="Genomic_DNA"/>
</dbReference>
<dbReference type="CDD" id="cd12105">
    <property type="entry name" value="HmuY"/>
    <property type="match status" value="1"/>
</dbReference>
<evidence type="ECO:0000313" key="2">
    <source>
        <dbReference type="EMBL" id="MDX6182292.1"/>
    </source>
</evidence>
<dbReference type="Pfam" id="PF14064">
    <property type="entry name" value="HmuY"/>
    <property type="match status" value="2"/>
</dbReference>
<feature type="chain" id="PRO_5042582407" evidence="1">
    <location>
        <begin position="25"/>
        <end position="360"/>
    </location>
</feature>